<feature type="compositionally biased region" description="Polar residues" evidence="1">
    <location>
        <begin position="43"/>
        <end position="55"/>
    </location>
</feature>
<organism evidence="2 3">
    <name type="scientific">Cytospora leucostoma</name>
    <dbReference type="NCBI Taxonomy" id="1230097"/>
    <lineage>
        <taxon>Eukaryota</taxon>
        <taxon>Fungi</taxon>
        <taxon>Dikarya</taxon>
        <taxon>Ascomycota</taxon>
        <taxon>Pezizomycotina</taxon>
        <taxon>Sordariomycetes</taxon>
        <taxon>Sordariomycetidae</taxon>
        <taxon>Diaporthales</taxon>
        <taxon>Cytosporaceae</taxon>
        <taxon>Cytospora</taxon>
    </lineage>
</organism>
<dbReference type="OrthoDB" id="2398441at2759"/>
<keyword evidence="3" id="KW-1185">Reference proteome</keyword>
<dbReference type="PANTHER" id="PTHR28042">
    <property type="entry name" value="E3 UBIQUITIN-PROTEIN LIGASE COMPLEX SLX5-SLX8 SUBUNIT SLX5"/>
    <property type="match status" value="1"/>
</dbReference>
<name>A0A423WND1_9PEZI</name>
<feature type="region of interest" description="Disordered" evidence="1">
    <location>
        <begin position="354"/>
        <end position="441"/>
    </location>
</feature>
<dbReference type="InParanoid" id="A0A423WND1"/>
<evidence type="ECO:0000313" key="2">
    <source>
        <dbReference type="EMBL" id="ROW04960.1"/>
    </source>
</evidence>
<feature type="region of interest" description="Disordered" evidence="1">
    <location>
        <begin position="544"/>
        <end position="580"/>
    </location>
</feature>
<dbReference type="GO" id="GO:0004842">
    <property type="term" value="F:ubiquitin-protein transferase activity"/>
    <property type="evidence" value="ECO:0007669"/>
    <property type="project" value="TreeGrafter"/>
</dbReference>
<dbReference type="PANTHER" id="PTHR28042:SF1">
    <property type="entry name" value="E3 UBIQUITIN-PROTEIN LIGASE COMPLEX SLX5-SLX8 SUBUNIT SLX5"/>
    <property type="match status" value="1"/>
</dbReference>
<evidence type="ECO:0000313" key="3">
    <source>
        <dbReference type="Proteomes" id="UP000285146"/>
    </source>
</evidence>
<feature type="compositionally biased region" description="Basic and acidic residues" evidence="1">
    <location>
        <begin position="293"/>
        <end position="302"/>
    </location>
</feature>
<feature type="region of interest" description="Disordered" evidence="1">
    <location>
        <begin position="594"/>
        <end position="616"/>
    </location>
</feature>
<feature type="compositionally biased region" description="Basic residues" evidence="1">
    <location>
        <begin position="174"/>
        <end position="188"/>
    </location>
</feature>
<dbReference type="EMBL" id="LKEB01000046">
    <property type="protein sequence ID" value="ROW04960.1"/>
    <property type="molecule type" value="Genomic_DNA"/>
</dbReference>
<feature type="region of interest" description="Disordered" evidence="1">
    <location>
        <begin position="36"/>
        <end position="197"/>
    </location>
</feature>
<feature type="compositionally biased region" description="Polar residues" evidence="1">
    <location>
        <begin position="151"/>
        <end position="160"/>
    </location>
</feature>
<feature type="region of interest" description="Disordered" evidence="1">
    <location>
        <begin position="255"/>
        <end position="275"/>
    </location>
</feature>
<feature type="region of interest" description="Disordered" evidence="1">
    <location>
        <begin position="288"/>
        <end position="311"/>
    </location>
</feature>
<protein>
    <recommendedName>
        <fullName evidence="4">Cell cycle control protein</fullName>
    </recommendedName>
</protein>
<dbReference type="Proteomes" id="UP000285146">
    <property type="component" value="Unassembled WGS sequence"/>
</dbReference>
<feature type="region of interest" description="Disordered" evidence="1">
    <location>
        <begin position="458"/>
        <end position="478"/>
    </location>
</feature>
<accession>A0A423WND1</accession>
<dbReference type="InterPro" id="IPR038886">
    <property type="entry name" value="E3_SLX5/Rfp1"/>
</dbReference>
<feature type="compositionally biased region" description="Polar residues" evidence="1">
    <location>
        <begin position="424"/>
        <end position="441"/>
    </location>
</feature>
<proteinExistence type="predicted"/>
<dbReference type="STRING" id="1230097.A0A423WND1"/>
<comment type="caution">
    <text evidence="2">The sequence shown here is derived from an EMBL/GenBank/DDBJ whole genome shotgun (WGS) entry which is preliminary data.</text>
</comment>
<evidence type="ECO:0008006" key="4">
    <source>
        <dbReference type="Google" id="ProtNLM"/>
    </source>
</evidence>
<reference evidence="2 3" key="1">
    <citation type="submission" date="2015-09" db="EMBL/GenBank/DDBJ databases">
        <title>Host preference determinants of Valsa canker pathogens revealed by comparative genomics.</title>
        <authorList>
            <person name="Yin Z."/>
            <person name="Huang L."/>
        </authorList>
    </citation>
    <scope>NUCLEOTIDE SEQUENCE [LARGE SCALE GENOMIC DNA]</scope>
    <source>
        <strain evidence="2 3">SXYLt</strain>
    </source>
</reference>
<gene>
    <name evidence="2" type="ORF">VPNG_07020</name>
</gene>
<evidence type="ECO:0000256" key="1">
    <source>
        <dbReference type="SAM" id="MobiDB-lite"/>
    </source>
</evidence>
<sequence>MSRLPSIYSLVNPAPYLVNLEEEDDDDDYYLQAYDNNNEHLSLDSSPQPYLSQSVPHDAVVEGTQSSDEDLDSLHGVYGVDGGDSNDSIDDSVGQGSSLLSRSSLASPSADDSDLISSSNLSATASELEPPSASFLDTPEPDGDPHRRSSRQPQVINNHNLPRRVSATPDIRPNRRRPGHYSHQHQHPQPRPVSPLLPRRSRANYRHQPPYDFDPANEFELHRNPYALPPSDYFPAQSLEPSEIDDIHSQFDHLDRPETSQYSSPRLDPEDQEEVFPPREHLRLRRARRAARAAREEAERPGRGRGSGALRAHRSLGEDWDSFHLEESEDSAHVNNMDNLDMDDELVEVVFEGAVPAPPTPPRRQQQRVQRQQRRGNDAQNVDVIDLTEEPDSPELRRHQPVNLLRHRPQGRNHDDSHPHQNPRRQMSQNGRTPSLNRSDGSFLNNYAAVIDLTVDSPDDNIPANRRLPRPAPTPVQRDQHNHLFGRNLMGSIRGLLPGLLTYGQIREADIQFIGANPAIPMNPNPLAGNPPDFNYQANGFGLFGGGGRQPTPKPDFEAPPAARPGFTRDTGPDKDTGEEQVFVCPSCDNELKYSEEEEEDGNSGRPAKRARTKKDREEHHFWAVKACGHVYCKSCYDNRKKHSKGKDSAAAKTGFQFQPSEKARSVKIFCAVDDCQSEVSPNNAWVGIFM</sequence>
<feature type="compositionally biased region" description="Low complexity" evidence="1">
    <location>
        <begin position="83"/>
        <end position="123"/>
    </location>
</feature>
<dbReference type="AlphaFoldDB" id="A0A423WND1"/>
<dbReference type="GO" id="GO:0033768">
    <property type="term" value="C:SUMO-targeted ubiquitin ligase complex"/>
    <property type="evidence" value="ECO:0007669"/>
    <property type="project" value="TreeGrafter"/>
</dbReference>